<reference evidence="8 9" key="1">
    <citation type="submission" date="2019-08" db="EMBL/GenBank/DDBJ databases">
        <title>In-depth cultivation of the pig gut microbiome towards novel bacterial diversity and tailored functional studies.</title>
        <authorList>
            <person name="Wylensek D."/>
            <person name="Hitch T.C.A."/>
            <person name="Clavel T."/>
        </authorList>
    </citation>
    <scope>NUCLEOTIDE SEQUENCE [LARGE SCALE GENOMIC DNA]</scope>
    <source>
        <strain evidence="8 9">WCA-383-APC-5B</strain>
    </source>
</reference>
<keyword evidence="4 6" id="KW-0238">DNA-binding</keyword>
<dbReference type="PANTHER" id="PTHR33217">
    <property type="entry name" value="TRANSPOSASE FOR INSERTION SEQUENCE ELEMENT IS1081"/>
    <property type="match status" value="1"/>
</dbReference>
<comment type="function">
    <text evidence="1 6">Required for the transposition of the insertion element.</text>
</comment>
<dbReference type="GO" id="GO:0004803">
    <property type="term" value="F:transposase activity"/>
    <property type="evidence" value="ECO:0007669"/>
    <property type="project" value="UniProtKB-UniRule"/>
</dbReference>
<keyword evidence="9" id="KW-1185">Reference proteome</keyword>
<evidence type="ECO:0000256" key="1">
    <source>
        <dbReference type="ARBA" id="ARBA00002190"/>
    </source>
</evidence>
<dbReference type="RefSeq" id="WP_154531883.1">
    <property type="nucleotide sequence ID" value="NZ_JAQXTV010000214.1"/>
</dbReference>
<dbReference type="PROSITE" id="PS01007">
    <property type="entry name" value="TRANSPOSASE_MUTATOR"/>
    <property type="match status" value="1"/>
</dbReference>
<dbReference type="AlphaFoldDB" id="A0A7X2T1S0"/>
<dbReference type="Pfam" id="PF00872">
    <property type="entry name" value="Transposase_mut"/>
    <property type="match status" value="1"/>
</dbReference>
<dbReference type="NCBIfam" id="NF033543">
    <property type="entry name" value="transpos_IS256"/>
    <property type="match status" value="1"/>
</dbReference>
<keyword evidence="6" id="KW-0814">Transposable element</keyword>
<protein>
    <recommendedName>
        <fullName evidence="6">Mutator family transposase</fullName>
    </recommendedName>
</protein>
<evidence type="ECO:0000256" key="5">
    <source>
        <dbReference type="ARBA" id="ARBA00023172"/>
    </source>
</evidence>
<accession>A0A7X2T1S0</accession>
<keyword evidence="5 6" id="KW-0233">DNA recombination</keyword>
<organism evidence="8 9">
    <name type="scientific">Inconstantimicrobium porci</name>
    <dbReference type="NCBI Taxonomy" id="2652291"/>
    <lineage>
        <taxon>Bacteria</taxon>
        <taxon>Bacillati</taxon>
        <taxon>Bacillota</taxon>
        <taxon>Clostridia</taxon>
        <taxon>Eubacteriales</taxon>
        <taxon>Clostridiaceae</taxon>
        <taxon>Inconstantimicrobium</taxon>
    </lineage>
</organism>
<evidence type="ECO:0000256" key="7">
    <source>
        <dbReference type="SAM" id="MobiDB-lite"/>
    </source>
</evidence>
<evidence type="ECO:0000256" key="4">
    <source>
        <dbReference type="ARBA" id="ARBA00023125"/>
    </source>
</evidence>
<sequence>MSNLSKDLLREYIKEQDFKSADDILAGLKDMFKDVLQEALEAEMDEALGYQKSDSTEKGTTNRRNGYSKKTVKTELGPVQIDVPRDRNGEFEPQIIPKHQRTVDGIEDKILKLYATGMTTRDISEQVKELYGVDISADTVSNITNRILPLVYDWQNRPLEKTYAFMFMDAIHYKVREDKQIVKKAAYVVIGVNMDGQKEVLGIWIGVNESSKFWLSVLNDLKNRGVQNVLIFCVDGLKGFKEAIEAAYPSSKIQTCIIHQIRNSMKYIPYKDRKAFAADLKTVYAAVNEETAMNNLIDMKEQWSGKYPNAIKSWEDNWDTISTFFAFPDYIRKIIYTTNAIESLNSQFRKVTKTKLIFPTDESLLKMLYLAVQRISKKWTRNYPDWDLVVNQLNILYADVLKKEA</sequence>
<evidence type="ECO:0000256" key="3">
    <source>
        <dbReference type="ARBA" id="ARBA00022578"/>
    </source>
</evidence>
<evidence type="ECO:0000256" key="6">
    <source>
        <dbReference type="RuleBase" id="RU365089"/>
    </source>
</evidence>
<keyword evidence="3 6" id="KW-0815">Transposition</keyword>
<feature type="region of interest" description="Disordered" evidence="7">
    <location>
        <begin position="51"/>
        <end position="71"/>
    </location>
</feature>
<gene>
    <name evidence="8" type="ORF">FYJ33_11395</name>
</gene>
<dbReference type="GO" id="GO:0006313">
    <property type="term" value="P:DNA transposition"/>
    <property type="evidence" value="ECO:0007669"/>
    <property type="project" value="UniProtKB-UniRule"/>
</dbReference>
<evidence type="ECO:0000256" key="2">
    <source>
        <dbReference type="ARBA" id="ARBA00010961"/>
    </source>
</evidence>
<name>A0A7X2T1S0_9CLOT</name>
<comment type="similarity">
    <text evidence="2 6">Belongs to the transposase mutator family.</text>
</comment>
<dbReference type="EMBL" id="VULX01000019">
    <property type="protein sequence ID" value="MSR91981.1"/>
    <property type="molecule type" value="Genomic_DNA"/>
</dbReference>
<proteinExistence type="inferred from homology"/>
<evidence type="ECO:0000313" key="9">
    <source>
        <dbReference type="Proteomes" id="UP000460287"/>
    </source>
</evidence>
<dbReference type="Proteomes" id="UP000460287">
    <property type="component" value="Unassembled WGS sequence"/>
</dbReference>
<comment type="caution">
    <text evidence="8">The sequence shown here is derived from an EMBL/GenBank/DDBJ whole genome shotgun (WGS) entry which is preliminary data.</text>
</comment>
<dbReference type="GO" id="GO:0003677">
    <property type="term" value="F:DNA binding"/>
    <property type="evidence" value="ECO:0007669"/>
    <property type="project" value="UniProtKB-UniRule"/>
</dbReference>
<dbReference type="InterPro" id="IPR001207">
    <property type="entry name" value="Transposase_mutator"/>
</dbReference>
<dbReference type="PANTHER" id="PTHR33217:SF8">
    <property type="entry name" value="MUTATOR FAMILY TRANSPOSASE"/>
    <property type="match status" value="1"/>
</dbReference>
<evidence type="ECO:0000313" key="8">
    <source>
        <dbReference type="EMBL" id="MSR91981.1"/>
    </source>
</evidence>